<evidence type="ECO:0000313" key="2">
    <source>
        <dbReference type="EMBL" id="NIH99095.1"/>
    </source>
</evidence>
<evidence type="ECO:0000256" key="1">
    <source>
        <dbReference type="SAM" id="MobiDB-lite"/>
    </source>
</evidence>
<dbReference type="Proteomes" id="UP000547444">
    <property type="component" value="Unassembled WGS sequence"/>
</dbReference>
<protein>
    <submittedName>
        <fullName evidence="2">Uncharacterized protein</fullName>
    </submittedName>
</protein>
<organism evidence="2 3">
    <name type="scientific">Mycolicibacterium fluoranthenivorans</name>
    <dbReference type="NCBI Taxonomy" id="258505"/>
    <lineage>
        <taxon>Bacteria</taxon>
        <taxon>Bacillati</taxon>
        <taxon>Actinomycetota</taxon>
        <taxon>Actinomycetes</taxon>
        <taxon>Mycobacteriales</taxon>
        <taxon>Mycobacteriaceae</taxon>
        <taxon>Mycolicibacterium</taxon>
    </lineage>
</organism>
<comment type="caution">
    <text evidence="2">The sequence shown here is derived from an EMBL/GenBank/DDBJ whole genome shotgun (WGS) entry which is preliminary data.</text>
</comment>
<name>A0A7X5U609_9MYCO</name>
<sequence>MTYVTLYGQDLTLSSNHLDDNQTSDTSLAPAMVRCDFHVGFALARSALPGRSTAEWCGVRRENGVHHTSRTSASRGHPVPAEAGWVPADRAAEAHSARARAGHPVPAEAAGRHWPLPRRTPVRPAPGRHRLLRHRADYFFDRASHFLSGGCAKFDTNCTAATFVALSHIGTTAASRNAHYASPVHGLSASSEVASTQPVSEHIGFSG</sequence>
<gene>
    <name evidence="2" type="ORF">FHU31_006119</name>
</gene>
<keyword evidence="3" id="KW-1185">Reference proteome</keyword>
<proteinExistence type="predicted"/>
<feature type="region of interest" description="Disordered" evidence="1">
    <location>
        <begin position="99"/>
        <end position="126"/>
    </location>
</feature>
<dbReference type="AlphaFoldDB" id="A0A7X5U609"/>
<accession>A0A7X5U609</accession>
<reference evidence="2 3" key="1">
    <citation type="submission" date="2020-03" db="EMBL/GenBank/DDBJ databases">
        <title>Sequencing the genomes of 1000 actinobacteria strains.</title>
        <authorList>
            <person name="Klenk H.-P."/>
        </authorList>
    </citation>
    <scope>NUCLEOTIDE SEQUENCE [LARGE SCALE GENOMIC DNA]</scope>
    <source>
        <strain evidence="2 3">DSM 44556</strain>
    </source>
</reference>
<evidence type="ECO:0000313" key="3">
    <source>
        <dbReference type="Proteomes" id="UP000547444"/>
    </source>
</evidence>
<dbReference type="EMBL" id="JAANOW010000005">
    <property type="protein sequence ID" value="NIH99095.1"/>
    <property type="molecule type" value="Genomic_DNA"/>
</dbReference>